<feature type="non-terminal residue" evidence="2">
    <location>
        <position position="1"/>
    </location>
</feature>
<protein>
    <submittedName>
        <fullName evidence="2">Uncharacterized protein</fullName>
    </submittedName>
</protein>
<evidence type="ECO:0000313" key="2">
    <source>
        <dbReference type="EMBL" id="CEK79937.1"/>
    </source>
</evidence>
<feature type="compositionally biased region" description="Low complexity" evidence="1">
    <location>
        <begin position="56"/>
        <end position="74"/>
    </location>
</feature>
<organism evidence="2">
    <name type="scientific">Arion vulgaris</name>
    <dbReference type="NCBI Taxonomy" id="1028688"/>
    <lineage>
        <taxon>Eukaryota</taxon>
        <taxon>Metazoa</taxon>
        <taxon>Spiralia</taxon>
        <taxon>Lophotrochozoa</taxon>
        <taxon>Mollusca</taxon>
        <taxon>Gastropoda</taxon>
        <taxon>Heterobranchia</taxon>
        <taxon>Euthyneura</taxon>
        <taxon>Panpulmonata</taxon>
        <taxon>Eupulmonata</taxon>
        <taxon>Stylommatophora</taxon>
        <taxon>Helicina</taxon>
        <taxon>Arionoidea</taxon>
        <taxon>Arionidae</taxon>
        <taxon>Arion</taxon>
    </lineage>
</organism>
<sequence>PEPRICNLCFVTIKQIPKGINKLQDFLGVPINLKLYKPHRKDWDVNIKDTEQLERTLSQSSSASTSKAHSSVTTNKTQKINAKRMK</sequence>
<proteinExistence type="predicted"/>
<reference evidence="2" key="1">
    <citation type="submission" date="2014-12" db="EMBL/GenBank/DDBJ databases">
        <title>Insight into the proteome of Arion vulgaris.</title>
        <authorList>
            <person name="Aradska J."/>
            <person name="Bulat T."/>
            <person name="Smidak R."/>
            <person name="Sarate P."/>
            <person name="Gangsoo J."/>
            <person name="Sialana F."/>
            <person name="Bilban M."/>
            <person name="Lubec G."/>
        </authorList>
    </citation>
    <scope>NUCLEOTIDE SEQUENCE</scope>
    <source>
        <tissue evidence="2">Skin</tissue>
    </source>
</reference>
<gene>
    <name evidence="2" type="primary">ORF118269</name>
</gene>
<evidence type="ECO:0000256" key="1">
    <source>
        <dbReference type="SAM" id="MobiDB-lite"/>
    </source>
</evidence>
<feature type="region of interest" description="Disordered" evidence="1">
    <location>
        <begin position="54"/>
        <end position="86"/>
    </location>
</feature>
<accession>A0A0B7AH69</accession>
<dbReference type="EMBL" id="HACG01033072">
    <property type="protein sequence ID" value="CEK79937.1"/>
    <property type="molecule type" value="Transcribed_RNA"/>
</dbReference>
<dbReference type="AlphaFoldDB" id="A0A0B7AH69"/>
<feature type="non-terminal residue" evidence="2">
    <location>
        <position position="86"/>
    </location>
</feature>
<name>A0A0B7AH69_9EUPU</name>